<evidence type="ECO:0000313" key="1">
    <source>
        <dbReference type="EMBL" id="CUV56225.1"/>
    </source>
</evidence>
<gene>
    <name evidence="1" type="ORF">RUN215_v1_680048</name>
</gene>
<dbReference type="AlphaFoldDB" id="A0A0S4WXW1"/>
<sequence>MVAKVRIADVSNRRKQIDRRDIDRLKLFAPRR</sequence>
<name>A0A0S4WXW1_RALSL</name>
<dbReference type="EMBL" id="LN899820">
    <property type="protein sequence ID" value="CUV56225.1"/>
    <property type="molecule type" value="Genomic_DNA"/>
</dbReference>
<protein>
    <submittedName>
        <fullName evidence="1">Uncharacterized protein</fullName>
    </submittedName>
</protein>
<accession>A0A0S4WXW1</accession>
<organism evidence="1">
    <name type="scientific">Ralstonia solanacearum</name>
    <name type="common">Pseudomonas solanacearum</name>
    <dbReference type="NCBI Taxonomy" id="305"/>
    <lineage>
        <taxon>Bacteria</taxon>
        <taxon>Pseudomonadati</taxon>
        <taxon>Pseudomonadota</taxon>
        <taxon>Betaproteobacteria</taxon>
        <taxon>Burkholderiales</taxon>
        <taxon>Burkholderiaceae</taxon>
        <taxon>Ralstonia</taxon>
        <taxon>Ralstonia solanacearum species complex</taxon>
    </lineage>
</organism>
<proteinExistence type="predicted"/>
<reference evidence="1" key="1">
    <citation type="submission" date="2015-10" db="EMBL/GenBank/DDBJ databases">
        <authorList>
            <person name="Gilbert D.G."/>
        </authorList>
    </citation>
    <scope>NUCLEOTIDE SEQUENCE</scope>
    <source>
        <strain evidence="1">Phyl III-seqv23</strain>
    </source>
</reference>